<feature type="region of interest" description="Disordered" evidence="1">
    <location>
        <begin position="351"/>
        <end position="372"/>
    </location>
</feature>
<evidence type="ECO:0000313" key="4">
    <source>
        <dbReference type="EMBL" id="PSC75710.1"/>
    </source>
</evidence>
<evidence type="ECO:0000256" key="1">
    <source>
        <dbReference type="SAM" id="MobiDB-lite"/>
    </source>
</evidence>
<dbReference type="EMBL" id="LHPF02000002">
    <property type="protein sequence ID" value="PSC75710.1"/>
    <property type="molecule type" value="Genomic_DNA"/>
</dbReference>
<accession>A0A2P6VNQ7</accession>
<feature type="chain" id="PRO_5015122821" evidence="2">
    <location>
        <begin position="18"/>
        <end position="515"/>
    </location>
</feature>
<feature type="region of interest" description="Disordered" evidence="1">
    <location>
        <begin position="66"/>
        <end position="96"/>
    </location>
</feature>
<dbReference type="OrthoDB" id="10252754at2759"/>
<dbReference type="InterPro" id="IPR053276">
    <property type="entry name" value="MtDNA_mismatch_repair_MutS"/>
</dbReference>
<keyword evidence="5" id="KW-1185">Reference proteome</keyword>
<feature type="signal peptide" evidence="2">
    <location>
        <begin position="1"/>
        <end position="17"/>
    </location>
</feature>
<evidence type="ECO:0000256" key="2">
    <source>
        <dbReference type="SAM" id="SignalP"/>
    </source>
</evidence>
<dbReference type="InterPro" id="IPR016151">
    <property type="entry name" value="DNA_mismatch_repair_MutS_N"/>
</dbReference>
<dbReference type="PANTHER" id="PTHR48448:SF1">
    <property type="entry name" value="MUTL PROTEIN ISOFORM 1"/>
    <property type="match status" value="1"/>
</dbReference>
<dbReference type="GO" id="GO:0006298">
    <property type="term" value="P:mismatch repair"/>
    <property type="evidence" value="ECO:0007669"/>
    <property type="project" value="InterPro"/>
</dbReference>
<feature type="compositionally biased region" description="Low complexity" evidence="1">
    <location>
        <begin position="82"/>
        <end position="96"/>
    </location>
</feature>
<dbReference type="Gene3D" id="3.40.1170.10">
    <property type="entry name" value="DNA repair protein MutS, domain I"/>
    <property type="match status" value="1"/>
</dbReference>
<organism evidence="4 5">
    <name type="scientific">Micractinium conductrix</name>
    <dbReference type="NCBI Taxonomy" id="554055"/>
    <lineage>
        <taxon>Eukaryota</taxon>
        <taxon>Viridiplantae</taxon>
        <taxon>Chlorophyta</taxon>
        <taxon>core chlorophytes</taxon>
        <taxon>Trebouxiophyceae</taxon>
        <taxon>Chlorellales</taxon>
        <taxon>Chlorellaceae</taxon>
        <taxon>Chlorella clade</taxon>
        <taxon>Micractinium</taxon>
    </lineage>
</organism>
<protein>
    <submittedName>
        <fullName evidence="4">DNA mismatch repair</fullName>
    </submittedName>
</protein>
<dbReference type="STRING" id="554055.A0A2P6VNQ7"/>
<dbReference type="InterPro" id="IPR007695">
    <property type="entry name" value="DNA_mismatch_repair_MutS-lik_N"/>
</dbReference>
<dbReference type="Proteomes" id="UP000239649">
    <property type="component" value="Unassembled WGS sequence"/>
</dbReference>
<feature type="compositionally biased region" description="Gly residues" evidence="1">
    <location>
        <begin position="351"/>
        <end position="364"/>
    </location>
</feature>
<comment type="caution">
    <text evidence="4">The sequence shown here is derived from an EMBL/GenBank/DDBJ whole genome shotgun (WGS) entry which is preliminary data.</text>
</comment>
<dbReference type="GO" id="GO:0005524">
    <property type="term" value="F:ATP binding"/>
    <property type="evidence" value="ECO:0007669"/>
    <property type="project" value="InterPro"/>
</dbReference>
<evidence type="ECO:0000313" key="5">
    <source>
        <dbReference type="Proteomes" id="UP000239649"/>
    </source>
</evidence>
<dbReference type="PANTHER" id="PTHR48448">
    <property type="entry name" value="MUTL PROTEIN ISOFORM 1"/>
    <property type="match status" value="1"/>
</dbReference>
<sequence>MLLTVLGFSSRAGGVTTVVVDRVNKEVAEYWQQVLNTSVDKPTARALLPHIDTQQVLGLQAALGVESGSDEGDGEDAVRNGSAAPAPSRRAAFSSRSGRPPLYTYFRGVKKQHPKPVVLVRVGEFYEAVGIDAVLLVQHAGLNPMASGAGRPPRAGCPRQNLRRTVADLVAAGLSVVVCEEVFRYGRLLNKHGVDAAELKFVQQAALQLAVSERQLVSLTQQAAAVAGGGGPEGRRRADLRQLQQQGAKLLNSCKQLVKTMATPPSIKAYDAARATVLRLAAKQELPAGTADSLLRQLVMPEPDVSPTVRALGLRTLCCIELGQLYSAELGVCAEALACLNRRTTDRFGAALGGRGGGGGGPGGDRPDSQAGQLSARIATLHREMANAFRSGDKGPPLALQLAEGRGAALLQIAAHRSRVQLLLSRAMCLNSADTATVAAALGQPLAEHHGSLQAEKKLRLDEADRALTAALRLLHGPPAEAQGGGLAGELEAMRRRVAQLRSQVRTGPRGLGCW</sequence>
<evidence type="ECO:0000259" key="3">
    <source>
        <dbReference type="Pfam" id="PF01624"/>
    </source>
</evidence>
<dbReference type="SUPFAM" id="SSF55271">
    <property type="entry name" value="DNA repair protein MutS, domain I"/>
    <property type="match status" value="1"/>
</dbReference>
<name>A0A2P6VNQ7_9CHLO</name>
<proteinExistence type="predicted"/>
<keyword evidence="2" id="KW-0732">Signal</keyword>
<dbReference type="GO" id="GO:0030983">
    <property type="term" value="F:mismatched DNA binding"/>
    <property type="evidence" value="ECO:0007669"/>
    <property type="project" value="InterPro"/>
</dbReference>
<reference evidence="4 5" key="1">
    <citation type="journal article" date="2018" name="Plant J.">
        <title>Genome sequences of Chlorella sorokiniana UTEX 1602 and Micractinium conductrix SAG 241.80: implications to maltose excretion by a green alga.</title>
        <authorList>
            <person name="Arriola M.B."/>
            <person name="Velmurugan N."/>
            <person name="Zhang Y."/>
            <person name="Plunkett M.H."/>
            <person name="Hondzo H."/>
            <person name="Barney B.M."/>
        </authorList>
    </citation>
    <scope>NUCLEOTIDE SEQUENCE [LARGE SCALE GENOMIC DNA]</scope>
    <source>
        <strain evidence="4 5">SAG 241.80</strain>
    </source>
</reference>
<gene>
    <name evidence="4" type="primary">g979</name>
    <name evidence="4" type="ORF">C2E20_0979</name>
</gene>
<dbReference type="Pfam" id="PF01624">
    <property type="entry name" value="MutS_I"/>
    <property type="match status" value="1"/>
</dbReference>
<feature type="domain" description="DNA mismatch repair protein MutS-like N-terminal" evidence="3">
    <location>
        <begin position="101"/>
        <end position="182"/>
    </location>
</feature>
<dbReference type="AlphaFoldDB" id="A0A2P6VNQ7"/>